<keyword evidence="2" id="KW-1133">Transmembrane helix</keyword>
<feature type="transmembrane region" description="Helical" evidence="2">
    <location>
        <begin position="6"/>
        <end position="25"/>
    </location>
</feature>
<name>A0A084GWP2_METID</name>
<gene>
    <name evidence="3" type="ORF">GS18_0211585</name>
</gene>
<feature type="compositionally biased region" description="Basic and acidic residues" evidence="1">
    <location>
        <begin position="56"/>
        <end position="72"/>
    </location>
</feature>
<protein>
    <submittedName>
        <fullName evidence="3">Uncharacterized protein</fullName>
    </submittedName>
</protein>
<evidence type="ECO:0000313" key="4">
    <source>
        <dbReference type="Proteomes" id="UP000028549"/>
    </source>
</evidence>
<evidence type="ECO:0000256" key="2">
    <source>
        <dbReference type="SAM" id="Phobius"/>
    </source>
</evidence>
<accession>A0A084GWP2</accession>
<dbReference type="OrthoDB" id="1798639at2"/>
<keyword evidence="4" id="KW-1185">Reference proteome</keyword>
<organism evidence="3 4">
    <name type="scientific">Metabacillus indicus</name>
    <name type="common">Bacillus indicus</name>
    <dbReference type="NCBI Taxonomy" id="246786"/>
    <lineage>
        <taxon>Bacteria</taxon>
        <taxon>Bacillati</taxon>
        <taxon>Bacillota</taxon>
        <taxon>Bacilli</taxon>
        <taxon>Bacillales</taxon>
        <taxon>Bacillaceae</taxon>
        <taxon>Metabacillus</taxon>
    </lineage>
</organism>
<comment type="caution">
    <text evidence="3">The sequence shown here is derived from an EMBL/GenBank/DDBJ whole genome shotgun (WGS) entry which is preliminary data.</text>
</comment>
<reference evidence="3 4" key="1">
    <citation type="journal article" date="2005" name="Int. J. Syst. Evol. Microbiol.">
        <title>Bacillus cibi sp. nov., isolated from jeotgal, a traditional Korean fermented seafood.</title>
        <authorList>
            <person name="Yoon J.H."/>
            <person name="Lee C.H."/>
            <person name="Oh T.K."/>
        </authorList>
    </citation>
    <scope>NUCLEOTIDE SEQUENCE [LARGE SCALE GENOMIC DNA]</scope>
    <source>
        <strain evidence="3 4">DSM 16189</strain>
    </source>
</reference>
<dbReference type="EMBL" id="JNVC02000005">
    <property type="protein sequence ID" value="KEZ51754.1"/>
    <property type="molecule type" value="Genomic_DNA"/>
</dbReference>
<keyword evidence="2" id="KW-0812">Transmembrane</keyword>
<sequence>MQWIDFLLNNPLVIAGLIFAISSLFGKKARDKKAEAQRDRKRKPATVQNTAAPNRAEAEKPGRESFEEAKDRMKEAVKTIEARYQSAKSTLPNADEDAASRNVTELKEQADLFVQQTAQKAPAAPKKTPAAARDDIVRGIIWSEIIGPPRSKKPHRAARRQL</sequence>
<feature type="region of interest" description="Disordered" evidence="1">
    <location>
        <begin position="32"/>
        <end position="72"/>
    </location>
</feature>
<dbReference type="AlphaFoldDB" id="A0A084GWP2"/>
<keyword evidence="2" id="KW-0472">Membrane</keyword>
<proteinExistence type="predicted"/>
<dbReference type="STRING" id="246786.GS18_0211585"/>
<evidence type="ECO:0000313" key="3">
    <source>
        <dbReference type="EMBL" id="KEZ51754.1"/>
    </source>
</evidence>
<dbReference type="Proteomes" id="UP000028549">
    <property type="component" value="Unassembled WGS sequence"/>
</dbReference>
<evidence type="ECO:0000256" key="1">
    <source>
        <dbReference type="SAM" id="MobiDB-lite"/>
    </source>
</evidence>
<dbReference type="RefSeq" id="WP_029279580.1">
    <property type="nucleotide sequence ID" value="NZ_CP176757.1"/>
</dbReference>